<evidence type="ECO:0000256" key="6">
    <source>
        <dbReference type="ARBA" id="ARBA00023002"/>
    </source>
</evidence>
<dbReference type="Proteomes" id="UP000383932">
    <property type="component" value="Unassembled WGS sequence"/>
</dbReference>
<dbReference type="GO" id="GO:0070403">
    <property type="term" value="F:NAD+ binding"/>
    <property type="evidence" value="ECO:0007669"/>
    <property type="project" value="InterPro"/>
</dbReference>
<evidence type="ECO:0000256" key="7">
    <source>
        <dbReference type="ARBA" id="ARBA00023027"/>
    </source>
</evidence>
<evidence type="ECO:0000256" key="8">
    <source>
        <dbReference type="ARBA" id="ARBA00023098"/>
    </source>
</evidence>
<gene>
    <name evidence="16" type="ORF">CTheo_180</name>
</gene>
<feature type="binding site" evidence="13">
    <location>
        <position position="96"/>
    </location>
    <ligand>
        <name>CoA</name>
        <dbReference type="ChEBI" id="CHEBI:57287"/>
    </ligand>
</feature>
<dbReference type="Pfam" id="PF00725">
    <property type="entry name" value="3HCDH"/>
    <property type="match status" value="1"/>
</dbReference>
<dbReference type="PIRSF" id="PIRSF000105">
    <property type="entry name" value="HCDH"/>
    <property type="match status" value="1"/>
</dbReference>
<keyword evidence="7 12" id="KW-0520">NAD</keyword>
<dbReference type="GO" id="GO:0003857">
    <property type="term" value="F:(3S)-3-hydroxyacyl-CoA dehydrogenase (NAD+) activity"/>
    <property type="evidence" value="ECO:0007669"/>
    <property type="project" value="UniProtKB-EC"/>
</dbReference>
<accession>A0A5N5QYQ6</accession>
<reference evidence="16 17" key="1">
    <citation type="journal article" date="2019" name="Fungal Biol. Biotechnol.">
        <title>Draft genome sequence of fastidious pathogen Ceratobasidium theobromae, which causes vascular-streak dieback in Theobroma cacao.</title>
        <authorList>
            <person name="Ali S.S."/>
            <person name="Asman A."/>
            <person name="Shao J."/>
            <person name="Firmansyah A.P."/>
            <person name="Susilo A.W."/>
            <person name="Rosmana A."/>
            <person name="McMahon P."/>
            <person name="Junaid M."/>
            <person name="Guest D."/>
            <person name="Kheng T.Y."/>
            <person name="Meinhardt L.W."/>
            <person name="Bailey B.A."/>
        </authorList>
    </citation>
    <scope>NUCLEOTIDE SEQUENCE [LARGE SCALE GENOMIC DNA]</scope>
    <source>
        <strain evidence="16 17">CT2</strain>
    </source>
</reference>
<dbReference type="Pfam" id="PF02737">
    <property type="entry name" value="3HCDH_N"/>
    <property type="match status" value="1"/>
</dbReference>
<dbReference type="SUPFAM" id="SSF48179">
    <property type="entry name" value="6-phosphogluconate dehydrogenase C-terminal domain-like"/>
    <property type="match status" value="1"/>
</dbReference>
<dbReference type="Gene3D" id="1.10.1040.10">
    <property type="entry name" value="N-(1-d-carboxylethyl)-l-norvaline Dehydrogenase, domain 2"/>
    <property type="match status" value="1"/>
</dbReference>
<dbReference type="InterPro" id="IPR006180">
    <property type="entry name" value="3-OHacyl-CoA_DH_CS"/>
</dbReference>
<dbReference type="InterPro" id="IPR022694">
    <property type="entry name" value="3-OHacyl-CoA_DH"/>
</dbReference>
<dbReference type="InterPro" id="IPR008927">
    <property type="entry name" value="6-PGluconate_DH-like_C_sf"/>
</dbReference>
<feature type="binding site" evidence="12">
    <location>
        <position position="150"/>
    </location>
    <ligand>
        <name>NAD(+)</name>
        <dbReference type="ChEBI" id="CHEBI:57540"/>
    </ligand>
</feature>
<comment type="subcellular location">
    <subcellularLocation>
        <location evidence="1">Mitochondrion matrix</location>
    </subcellularLocation>
</comment>
<feature type="site" description="Important for catalytic activity" evidence="11">
    <location>
        <position position="195"/>
    </location>
</feature>
<evidence type="ECO:0000256" key="2">
    <source>
        <dbReference type="ARBA" id="ARBA00005005"/>
    </source>
</evidence>
<keyword evidence="17" id="KW-1185">Reference proteome</keyword>
<evidence type="ECO:0000256" key="4">
    <source>
        <dbReference type="ARBA" id="ARBA00013000"/>
    </source>
</evidence>
<dbReference type="InterPro" id="IPR006176">
    <property type="entry name" value="3-OHacyl-CoA_DH_NAD-bd"/>
</dbReference>
<feature type="binding site" evidence="13">
    <location>
        <position position="103"/>
    </location>
    <ligand>
        <name>CoA</name>
        <dbReference type="ChEBI" id="CHEBI:57287"/>
    </ligand>
</feature>
<dbReference type="PROSITE" id="PS00067">
    <property type="entry name" value="3HCDH"/>
    <property type="match status" value="1"/>
</dbReference>
<evidence type="ECO:0000259" key="14">
    <source>
        <dbReference type="Pfam" id="PF00725"/>
    </source>
</evidence>
<feature type="domain" description="3-hydroxyacyl-CoA dehydrogenase C-terminal" evidence="14">
    <location>
        <begin position="227"/>
        <end position="325"/>
    </location>
</feature>
<proteinExistence type="inferred from homology"/>
<dbReference type="EMBL" id="SSOP01000001">
    <property type="protein sequence ID" value="KAB5596543.1"/>
    <property type="molecule type" value="Genomic_DNA"/>
</dbReference>
<evidence type="ECO:0000256" key="5">
    <source>
        <dbReference type="ARBA" id="ARBA00022832"/>
    </source>
</evidence>
<feature type="binding site" evidence="12">
    <location>
        <position position="317"/>
    </location>
    <ligand>
        <name>NAD(+)</name>
        <dbReference type="ChEBI" id="CHEBI:57540"/>
    </ligand>
</feature>
<feature type="binding site" evidence="12">
    <location>
        <position position="80"/>
    </location>
    <ligand>
        <name>NAD(+)</name>
        <dbReference type="ChEBI" id="CHEBI:57540"/>
    </ligand>
</feature>
<dbReference type="EC" id="1.1.1.35" evidence="4"/>
<feature type="domain" description="3-hydroxyacyl-CoA dehydrogenase NAD binding" evidence="15">
    <location>
        <begin position="61"/>
        <end position="224"/>
    </location>
</feature>
<feature type="binding site" evidence="12">
    <location>
        <position position="145"/>
    </location>
    <ligand>
        <name>NAD(+)</name>
        <dbReference type="ChEBI" id="CHEBI:57540"/>
    </ligand>
</feature>
<evidence type="ECO:0000256" key="12">
    <source>
        <dbReference type="PIRSR" id="PIRSR000105-2"/>
    </source>
</evidence>
<dbReference type="InterPro" id="IPR013328">
    <property type="entry name" value="6PGD_dom2"/>
</dbReference>
<evidence type="ECO:0000313" key="17">
    <source>
        <dbReference type="Proteomes" id="UP000383932"/>
    </source>
</evidence>
<comment type="caution">
    <text evidence="16">The sequence shown here is derived from an EMBL/GenBank/DDBJ whole genome shotgun (WGS) entry which is preliminary data.</text>
</comment>
<comment type="pathway">
    <text evidence="2">Lipid metabolism; fatty acid beta-oxidation.</text>
</comment>
<organism evidence="16 17">
    <name type="scientific">Ceratobasidium theobromae</name>
    <dbReference type="NCBI Taxonomy" id="1582974"/>
    <lineage>
        <taxon>Eukaryota</taxon>
        <taxon>Fungi</taxon>
        <taxon>Dikarya</taxon>
        <taxon>Basidiomycota</taxon>
        <taxon>Agaricomycotina</taxon>
        <taxon>Agaricomycetes</taxon>
        <taxon>Cantharellales</taxon>
        <taxon>Ceratobasidiaceae</taxon>
        <taxon>Ceratobasidium</taxon>
    </lineage>
</organism>
<dbReference type="PANTHER" id="PTHR43561:SF3">
    <property type="entry name" value="HYDROXYACYL-COENZYME A DEHYDROGENASE, MITOCHONDRIAL"/>
    <property type="match status" value="1"/>
</dbReference>
<evidence type="ECO:0000256" key="13">
    <source>
        <dbReference type="PIRSR" id="PIRSR000105-3"/>
    </source>
</evidence>
<evidence type="ECO:0000313" key="16">
    <source>
        <dbReference type="EMBL" id="KAB5596543.1"/>
    </source>
</evidence>
<name>A0A5N5QYQ6_9AGAM</name>
<feature type="binding site" evidence="13">
    <location>
        <position position="172"/>
    </location>
    <ligand>
        <name>CoA</name>
        <dbReference type="ChEBI" id="CHEBI:57287"/>
    </ligand>
</feature>
<evidence type="ECO:0000259" key="15">
    <source>
        <dbReference type="Pfam" id="PF02737"/>
    </source>
</evidence>
<dbReference type="GO" id="GO:0006635">
    <property type="term" value="P:fatty acid beta-oxidation"/>
    <property type="evidence" value="ECO:0007669"/>
    <property type="project" value="TreeGrafter"/>
</dbReference>
<dbReference type="InterPro" id="IPR006108">
    <property type="entry name" value="3HC_DH_C"/>
</dbReference>
<feature type="binding site" evidence="12">
    <location>
        <position position="172"/>
    </location>
    <ligand>
        <name>NAD(+)</name>
        <dbReference type="ChEBI" id="CHEBI:57540"/>
    </ligand>
</feature>
<dbReference type="InterPro" id="IPR052242">
    <property type="entry name" value="Mito_3-hydroxyacyl-CoA_DH"/>
</dbReference>
<feature type="binding site" evidence="12">
    <location>
        <position position="198"/>
    </location>
    <ligand>
        <name>NAD(+)</name>
        <dbReference type="ChEBI" id="CHEBI:57540"/>
    </ligand>
</feature>
<evidence type="ECO:0000256" key="10">
    <source>
        <dbReference type="ARBA" id="ARBA00049556"/>
    </source>
</evidence>
<comment type="similarity">
    <text evidence="3">Belongs to the 3-hydroxyacyl-CoA dehydrogenase family.</text>
</comment>
<evidence type="ECO:0000256" key="11">
    <source>
        <dbReference type="PIRSR" id="PIRSR000105-1"/>
    </source>
</evidence>
<protein>
    <recommendedName>
        <fullName evidence="4">3-hydroxyacyl-CoA dehydrogenase</fullName>
        <ecNumber evidence="4">1.1.1.35</ecNumber>
    </recommendedName>
</protein>
<dbReference type="OrthoDB" id="5958943at2759"/>
<dbReference type="PANTHER" id="PTHR43561">
    <property type="match status" value="1"/>
</dbReference>
<sequence length="325" mass="34684">MTSRPQLPGAIAAARLAQTTGHLTSSNPTSIAPSSFARMASSSAGPSSAASNVEFKQIKNMTCFGAGLMGAGIAQVTLCDVKPEALENGINIIKTSLGRIAKKAHPDSSEQQKAFVEGIVSTITATTDPQEAVKEADLVVEAIIENLDVKRKLFASLDSYAPRDCVFATNTSSLSVSEVAESTSEARRATFGGLHFFNHTSDATNAALLDVCKRMQKTSVSCKDTPGFIVNRLLVPYMLEAIRMLERGDATAEDIDTAMKLGAGYPMGPIQLTDFVGLDTCQHIMSGWREKGALSPELTKPIKALEEKVKEGKLGRKSGEGFFKY</sequence>
<comment type="catalytic activity">
    <reaction evidence="10">
        <text>a (3S)-3-hydroxyacyl-CoA + NAD(+) = a 3-oxoacyl-CoA + NADH + H(+)</text>
        <dbReference type="Rhea" id="RHEA:22432"/>
        <dbReference type="ChEBI" id="CHEBI:15378"/>
        <dbReference type="ChEBI" id="CHEBI:57318"/>
        <dbReference type="ChEBI" id="CHEBI:57540"/>
        <dbReference type="ChEBI" id="CHEBI:57945"/>
        <dbReference type="ChEBI" id="CHEBI:90726"/>
        <dbReference type="EC" id="1.1.1.35"/>
    </reaction>
</comment>
<evidence type="ECO:0000256" key="9">
    <source>
        <dbReference type="ARBA" id="ARBA00023128"/>
    </source>
</evidence>
<dbReference type="Gene3D" id="3.40.50.720">
    <property type="entry name" value="NAD(P)-binding Rossmann-like Domain"/>
    <property type="match status" value="1"/>
</dbReference>
<evidence type="ECO:0000256" key="3">
    <source>
        <dbReference type="ARBA" id="ARBA00009463"/>
    </source>
</evidence>
<dbReference type="AlphaFoldDB" id="A0A5N5QYQ6"/>
<dbReference type="GO" id="GO:0005759">
    <property type="term" value="C:mitochondrial matrix"/>
    <property type="evidence" value="ECO:0007669"/>
    <property type="project" value="UniProtKB-SubCell"/>
</dbReference>
<keyword evidence="6" id="KW-0560">Oxidoreductase</keyword>
<dbReference type="SUPFAM" id="SSF51735">
    <property type="entry name" value="NAD(P)-binding Rossmann-fold domains"/>
    <property type="match status" value="1"/>
</dbReference>
<keyword evidence="5" id="KW-0276">Fatty acid metabolism</keyword>
<dbReference type="InterPro" id="IPR036291">
    <property type="entry name" value="NAD(P)-bd_dom_sf"/>
</dbReference>
<keyword evidence="9" id="KW-0496">Mitochondrion</keyword>
<keyword evidence="8" id="KW-0443">Lipid metabolism</keyword>
<evidence type="ECO:0000256" key="1">
    <source>
        <dbReference type="ARBA" id="ARBA00004305"/>
    </source>
</evidence>
<feature type="binding site" evidence="12">
    <location>
        <begin position="65"/>
        <end position="70"/>
    </location>
    <ligand>
        <name>NAD(+)</name>
        <dbReference type="ChEBI" id="CHEBI:57540"/>
    </ligand>
</feature>